<gene>
    <name evidence="7" type="ORF">Cflav_PD2014</name>
</gene>
<feature type="transmembrane region" description="Helical" evidence="6">
    <location>
        <begin position="181"/>
        <end position="202"/>
    </location>
</feature>
<keyword evidence="8" id="KW-1185">Reference proteome</keyword>
<proteinExistence type="predicted"/>
<evidence type="ECO:0000256" key="5">
    <source>
        <dbReference type="ARBA" id="ARBA00023136"/>
    </source>
</evidence>
<organism evidence="7 8">
    <name type="scientific">Pedosphaera parvula (strain Ellin514)</name>
    <dbReference type="NCBI Taxonomy" id="320771"/>
    <lineage>
        <taxon>Bacteria</taxon>
        <taxon>Pseudomonadati</taxon>
        <taxon>Verrucomicrobiota</taxon>
        <taxon>Pedosphaerae</taxon>
        <taxon>Pedosphaerales</taxon>
        <taxon>Pedosphaeraceae</taxon>
        <taxon>Pedosphaera</taxon>
    </lineage>
</organism>
<evidence type="ECO:0008006" key="9">
    <source>
        <dbReference type="Google" id="ProtNLM"/>
    </source>
</evidence>
<feature type="transmembrane region" description="Helical" evidence="6">
    <location>
        <begin position="152"/>
        <end position="175"/>
    </location>
</feature>
<feature type="transmembrane region" description="Helical" evidence="6">
    <location>
        <begin position="222"/>
        <end position="242"/>
    </location>
</feature>
<feature type="transmembrane region" description="Helical" evidence="6">
    <location>
        <begin position="327"/>
        <end position="350"/>
    </location>
</feature>
<comment type="caution">
    <text evidence="7">The sequence shown here is derived from an EMBL/GenBank/DDBJ whole genome shotgun (WGS) entry which is preliminary data.</text>
</comment>
<dbReference type="RefSeq" id="WP_007416962.1">
    <property type="nucleotide sequence ID" value="NZ_ABOX02000034.1"/>
</dbReference>
<feature type="transmembrane region" description="Helical" evidence="6">
    <location>
        <begin position="362"/>
        <end position="381"/>
    </location>
</feature>
<feature type="transmembrane region" description="Helical" evidence="6">
    <location>
        <begin position="89"/>
        <end position="110"/>
    </location>
</feature>
<dbReference type="AlphaFoldDB" id="B9XMC3"/>
<feature type="transmembrane region" description="Helical" evidence="6">
    <location>
        <begin position="47"/>
        <end position="68"/>
    </location>
</feature>
<evidence type="ECO:0000313" key="7">
    <source>
        <dbReference type="EMBL" id="EEF58965.1"/>
    </source>
</evidence>
<feature type="transmembrane region" description="Helical" evidence="6">
    <location>
        <begin position="122"/>
        <end position="140"/>
    </location>
</feature>
<dbReference type="Proteomes" id="UP000003688">
    <property type="component" value="Unassembled WGS sequence"/>
</dbReference>
<feature type="transmembrane region" description="Helical" evidence="6">
    <location>
        <begin position="387"/>
        <end position="408"/>
    </location>
</feature>
<dbReference type="InterPro" id="IPR050833">
    <property type="entry name" value="Poly_Biosynth_Transport"/>
</dbReference>
<dbReference type="PANTHER" id="PTHR30250">
    <property type="entry name" value="PST FAMILY PREDICTED COLANIC ACID TRANSPORTER"/>
    <property type="match status" value="1"/>
</dbReference>
<sequence>MTEAFHKSTFFRQSGWMMIATVMSGVFMALIHGFAKVLPKQEYSAMGVLFQVLVWMQIPGIGLQMVFAQQASAVVNPEQRRQLVGTVRAVLLWTFVIWLAMAVVAVLGHRTFIAALKLSNPAAFWLTVVIGLAAVWFPIFQGLLQGRQNFLWLGWTAIFNGVGRFGIVVVVVTLLHGLAAGIMAGVLIGFIAAVSTGAWQNLDLIWKETSAPFQAGAWLRRVLPLTLGCGAFQFLFSADAIVVQNYLGADGQAAPYVFGGTMARAIILLIAPLAAVMFPKLVHSAARSQKTNLLGMTLLGTIIIGILSVIGLSIVGPLLIKRFFPDFVSIIPLIPLFGACMIPLAVANVLLNNLMAHSRFKVAPFLVATAVGYWIALQHYHADFKQVIQTFGIFSLIFLAICALFTWVPKDRSKIAAAE</sequence>
<protein>
    <recommendedName>
        <fullName evidence="9">Polysaccharide biosynthesis protein</fullName>
    </recommendedName>
</protein>
<comment type="subcellular location">
    <subcellularLocation>
        <location evidence="1">Cell membrane</location>
        <topology evidence="1">Multi-pass membrane protein</topology>
    </subcellularLocation>
</comment>
<feature type="transmembrane region" description="Helical" evidence="6">
    <location>
        <begin position="16"/>
        <end position="35"/>
    </location>
</feature>
<keyword evidence="5 6" id="KW-0472">Membrane</keyword>
<keyword evidence="4 6" id="KW-1133">Transmembrane helix</keyword>
<evidence type="ECO:0000256" key="3">
    <source>
        <dbReference type="ARBA" id="ARBA00022692"/>
    </source>
</evidence>
<keyword evidence="3 6" id="KW-0812">Transmembrane</keyword>
<dbReference type="GO" id="GO:0005886">
    <property type="term" value="C:plasma membrane"/>
    <property type="evidence" value="ECO:0007669"/>
    <property type="project" value="UniProtKB-SubCell"/>
</dbReference>
<dbReference type="EMBL" id="ABOX02000034">
    <property type="protein sequence ID" value="EEF58965.1"/>
    <property type="molecule type" value="Genomic_DNA"/>
</dbReference>
<feature type="transmembrane region" description="Helical" evidence="6">
    <location>
        <begin position="293"/>
        <end position="315"/>
    </location>
</feature>
<accession>B9XMC3</accession>
<evidence type="ECO:0000256" key="1">
    <source>
        <dbReference type="ARBA" id="ARBA00004651"/>
    </source>
</evidence>
<evidence type="ECO:0000256" key="6">
    <source>
        <dbReference type="SAM" id="Phobius"/>
    </source>
</evidence>
<evidence type="ECO:0000313" key="8">
    <source>
        <dbReference type="Proteomes" id="UP000003688"/>
    </source>
</evidence>
<name>B9XMC3_PEDPL</name>
<feature type="transmembrane region" description="Helical" evidence="6">
    <location>
        <begin position="262"/>
        <end position="281"/>
    </location>
</feature>
<evidence type="ECO:0000256" key="2">
    <source>
        <dbReference type="ARBA" id="ARBA00022475"/>
    </source>
</evidence>
<reference evidence="7 8" key="1">
    <citation type="journal article" date="2011" name="J. Bacteriol.">
        <title>Genome sequence of 'Pedosphaera parvula' Ellin514, an aerobic Verrucomicrobial isolate from pasture soil.</title>
        <authorList>
            <person name="Kant R."/>
            <person name="van Passel M.W."/>
            <person name="Sangwan P."/>
            <person name="Palva A."/>
            <person name="Lucas S."/>
            <person name="Copeland A."/>
            <person name="Lapidus A."/>
            <person name="Glavina Del Rio T."/>
            <person name="Dalin E."/>
            <person name="Tice H."/>
            <person name="Bruce D."/>
            <person name="Goodwin L."/>
            <person name="Pitluck S."/>
            <person name="Chertkov O."/>
            <person name="Larimer F.W."/>
            <person name="Land M.L."/>
            <person name="Hauser L."/>
            <person name="Brettin T.S."/>
            <person name="Detter J.C."/>
            <person name="Han S."/>
            <person name="de Vos W.M."/>
            <person name="Janssen P.H."/>
            <person name="Smidt H."/>
        </authorList>
    </citation>
    <scope>NUCLEOTIDE SEQUENCE [LARGE SCALE GENOMIC DNA]</scope>
    <source>
        <strain evidence="7 8">Ellin514</strain>
    </source>
</reference>
<keyword evidence="2" id="KW-1003">Cell membrane</keyword>
<dbReference type="PANTHER" id="PTHR30250:SF11">
    <property type="entry name" value="O-ANTIGEN TRANSPORTER-RELATED"/>
    <property type="match status" value="1"/>
</dbReference>
<evidence type="ECO:0000256" key="4">
    <source>
        <dbReference type="ARBA" id="ARBA00022989"/>
    </source>
</evidence>